<feature type="transmembrane region" description="Helical" evidence="1">
    <location>
        <begin position="13"/>
        <end position="30"/>
    </location>
</feature>
<keyword evidence="1" id="KW-1133">Transmembrane helix</keyword>
<comment type="caution">
    <text evidence="2">The sequence shown here is derived from an EMBL/GenBank/DDBJ whole genome shotgun (WGS) entry which is preliminary data.</text>
</comment>
<gene>
    <name evidence="2" type="ORF">HNR23_004701</name>
</gene>
<keyword evidence="1" id="KW-0812">Transmembrane</keyword>
<protein>
    <submittedName>
        <fullName evidence="2">Uncharacterized protein</fullName>
    </submittedName>
</protein>
<evidence type="ECO:0000313" key="3">
    <source>
        <dbReference type="Proteomes" id="UP000546642"/>
    </source>
</evidence>
<dbReference type="EMBL" id="JACHDS010000001">
    <property type="protein sequence ID" value="MBB6174641.1"/>
    <property type="molecule type" value="Genomic_DNA"/>
</dbReference>
<evidence type="ECO:0000313" key="2">
    <source>
        <dbReference type="EMBL" id="MBB6174641.1"/>
    </source>
</evidence>
<accession>A0A7W9YP40</accession>
<organism evidence="2 3">
    <name type="scientific">Nocardiopsis mwathae</name>
    <dbReference type="NCBI Taxonomy" id="1472723"/>
    <lineage>
        <taxon>Bacteria</taxon>
        <taxon>Bacillati</taxon>
        <taxon>Actinomycetota</taxon>
        <taxon>Actinomycetes</taxon>
        <taxon>Streptosporangiales</taxon>
        <taxon>Nocardiopsidaceae</taxon>
        <taxon>Nocardiopsis</taxon>
    </lineage>
</organism>
<evidence type="ECO:0000256" key="1">
    <source>
        <dbReference type="SAM" id="Phobius"/>
    </source>
</evidence>
<proteinExistence type="predicted"/>
<dbReference type="AlphaFoldDB" id="A0A7W9YP40"/>
<dbReference type="Proteomes" id="UP000546642">
    <property type="component" value="Unassembled WGS sequence"/>
</dbReference>
<keyword evidence="1" id="KW-0472">Membrane</keyword>
<keyword evidence="3" id="KW-1185">Reference proteome</keyword>
<reference evidence="2 3" key="1">
    <citation type="submission" date="2020-08" db="EMBL/GenBank/DDBJ databases">
        <title>Sequencing the genomes of 1000 actinobacteria strains.</title>
        <authorList>
            <person name="Klenk H.-P."/>
        </authorList>
    </citation>
    <scope>NUCLEOTIDE SEQUENCE [LARGE SCALE GENOMIC DNA]</scope>
    <source>
        <strain evidence="2 3">DSM 46659</strain>
    </source>
</reference>
<name>A0A7W9YP40_9ACTN</name>
<sequence>MAPRNFSGQFSDWPIHVIIAVVILLFIVAIS</sequence>